<dbReference type="Proteomes" id="UP000295063">
    <property type="component" value="Unassembled WGS sequence"/>
</dbReference>
<dbReference type="Pfam" id="PF17782">
    <property type="entry name" value="WHD_DprA"/>
    <property type="match status" value="1"/>
</dbReference>
<organism evidence="4 5">
    <name type="scientific">Anaerospora hongkongensis</name>
    <dbReference type="NCBI Taxonomy" id="244830"/>
    <lineage>
        <taxon>Bacteria</taxon>
        <taxon>Bacillati</taxon>
        <taxon>Bacillota</taxon>
        <taxon>Negativicutes</taxon>
        <taxon>Selenomonadales</taxon>
        <taxon>Sporomusaceae</taxon>
        <taxon>Anaerospora</taxon>
    </lineage>
</organism>
<evidence type="ECO:0000256" key="1">
    <source>
        <dbReference type="ARBA" id="ARBA00006525"/>
    </source>
</evidence>
<dbReference type="InterPro" id="IPR057666">
    <property type="entry name" value="DrpA_SLOG"/>
</dbReference>
<evidence type="ECO:0000259" key="2">
    <source>
        <dbReference type="Pfam" id="PF02481"/>
    </source>
</evidence>
<feature type="domain" description="DprA winged helix" evidence="3">
    <location>
        <begin position="294"/>
        <end position="343"/>
    </location>
</feature>
<dbReference type="InterPro" id="IPR003488">
    <property type="entry name" value="DprA"/>
</dbReference>
<dbReference type="SUPFAM" id="SSF47781">
    <property type="entry name" value="RuvA domain 2-like"/>
    <property type="match status" value="1"/>
</dbReference>
<dbReference type="InterPro" id="IPR036388">
    <property type="entry name" value="WH-like_DNA-bd_sf"/>
</dbReference>
<reference evidence="4 5" key="1">
    <citation type="submission" date="2019-03" db="EMBL/GenBank/DDBJ databases">
        <title>Genomic Encyclopedia of Type Strains, Phase IV (KMG-IV): sequencing the most valuable type-strain genomes for metagenomic binning, comparative biology and taxonomic classification.</title>
        <authorList>
            <person name="Goeker M."/>
        </authorList>
    </citation>
    <scope>NUCLEOTIDE SEQUENCE [LARGE SCALE GENOMIC DNA]</scope>
    <source>
        <strain evidence="4 5">DSM 15969</strain>
    </source>
</reference>
<sequence>MKNIHLAALHMVPGVGHARMKRLVEYFGNAEQAWLASRDELILSGCLDEMLCNKILNCREKIDVSALAEGWEKKGIGIVCLGEARYPVLLANTYNPPAILYYRGTLPADDKLIAIVGARRATAYGRSVCKMLASQLAAAGAGVVSGAARGIDSTAHMGALESGYTIAVLGSGVDICYPPENIHLLERIAENGALISEYPPGTLPLPQFFPARNRIINGLSRGVVVVEAAERSGSLITADFALEEGRDVFAVPGSILSATSKGTHYLIKQGAKLIDCATDILDEYGWNERPSACKPQLLSEDEQAVLNALHPDYPVGIDEILCQTQLPLPTVTHILLQLELQDLAIGYGGQRYMRTAREGTR</sequence>
<dbReference type="SUPFAM" id="SSF102405">
    <property type="entry name" value="MCP/YpsA-like"/>
    <property type="match status" value="1"/>
</dbReference>
<dbReference type="PANTHER" id="PTHR43022">
    <property type="entry name" value="PROTEIN SMF"/>
    <property type="match status" value="1"/>
</dbReference>
<keyword evidence="5" id="KW-1185">Reference proteome</keyword>
<evidence type="ECO:0000313" key="5">
    <source>
        <dbReference type="Proteomes" id="UP000295063"/>
    </source>
</evidence>
<dbReference type="InterPro" id="IPR041614">
    <property type="entry name" value="DprA_WH"/>
</dbReference>
<dbReference type="Gene3D" id="3.40.50.450">
    <property type="match status" value="1"/>
</dbReference>
<dbReference type="EMBL" id="SLUI01000001">
    <property type="protein sequence ID" value="TCL40170.1"/>
    <property type="molecule type" value="Genomic_DNA"/>
</dbReference>
<dbReference type="Pfam" id="PF02481">
    <property type="entry name" value="DNA_processg_A"/>
    <property type="match status" value="1"/>
</dbReference>
<dbReference type="OrthoDB" id="9785707at2"/>
<comment type="similarity">
    <text evidence="1">Belongs to the DprA/Smf family.</text>
</comment>
<feature type="domain" description="Smf/DprA SLOG" evidence="2">
    <location>
        <begin position="78"/>
        <end position="284"/>
    </location>
</feature>
<dbReference type="Gene3D" id="1.10.10.10">
    <property type="entry name" value="Winged helix-like DNA-binding domain superfamily/Winged helix DNA-binding domain"/>
    <property type="match status" value="1"/>
</dbReference>
<accession>A0A4R1Q2J0</accession>
<comment type="caution">
    <text evidence="4">The sequence shown here is derived from an EMBL/GenBank/DDBJ whole genome shotgun (WGS) entry which is preliminary data.</text>
</comment>
<dbReference type="InterPro" id="IPR010994">
    <property type="entry name" value="RuvA_2-like"/>
</dbReference>
<name>A0A4R1Q2J0_9FIRM</name>
<dbReference type="RefSeq" id="WP_132074665.1">
    <property type="nucleotide sequence ID" value="NZ_SLUI01000001.1"/>
</dbReference>
<protein>
    <submittedName>
        <fullName evidence="4">DNA processing protein</fullName>
    </submittedName>
</protein>
<proteinExistence type="inferred from homology"/>
<evidence type="ECO:0000259" key="3">
    <source>
        <dbReference type="Pfam" id="PF17782"/>
    </source>
</evidence>
<dbReference type="PANTHER" id="PTHR43022:SF1">
    <property type="entry name" value="PROTEIN SMF"/>
    <property type="match status" value="1"/>
</dbReference>
<dbReference type="NCBIfam" id="TIGR00732">
    <property type="entry name" value="dprA"/>
    <property type="match status" value="1"/>
</dbReference>
<gene>
    <name evidence="4" type="ORF">EV210_101371</name>
</gene>
<evidence type="ECO:0000313" key="4">
    <source>
        <dbReference type="EMBL" id="TCL40170.1"/>
    </source>
</evidence>
<dbReference type="GO" id="GO:0009294">
    <property type="term" value="P:DNA-mediated transformation"/>
    <property type="evidence" value="ECO:0007669"/>
    <property type="project" value="InterPro"/>
</dbReference>
<dbReference type="AlphaFoldDB" id="A0A4R1Q2J0"/>